<proteinExistence type="predicted"/>
<dbReference type="Proteomes" id="UP000196581">
    <property type="component" value="Unassembled WGS sequence"/>
</dbReference>
<keyword evidence="1" id="KW-0812">Transmembrane</keyword>
<reference evidence="3" key="1">
    <citation type="submission" date="2017-02" db="EMBL/GenBank/DDBJ databases">
        <authorList>
            <person name="Dridi B."/>
        </authorList>
    </citation>
    <scope>NUCLEOTIDE SEQUENCE [LARGE SCALE GENOMIC DNA]</scope>
    <source>
        <strain evidence="3">B Co 03.10</strain>
    </source>
</reference>
<evidence type="ECO:0000313" key="2">
    <source>
        <dbReference type="EMBL" id="SLM96665.1"/>
    </source>
</evidence>
<dbReference type="PROSITE" id="PS51257">
    <property type="entry name" value="PROKAR_LIPOPROTEIN"/>
    <property type="match status" value="1"/>
</dbReference>
<organism evidence="2 3">
    <name type="scientific">Brevibacterium yomogidense</name>
    <dbReference type="NCBI Taxonomy" id="946573"/>
    <lineage>
        <taxon>Bacteria</taxon>
        <taxon>Bacillati</taxon>
        <taxon>Actinomycetota</taxon>
        <taxon>Actinomycetes</taxon>
        <taxon>Micrococcales</taxon>
        <taxon>Brevibacteriaceae</taxon>
        <taxon>Brevibacterium</taxon>
    </lineage>
</organism>
<sequence>MTRRLSPQQRRWTVAAASAAVMLIVSGCGLVGVRVSDEAGGPLRIGAQPTMGPEPDPTETLDPALADHTLQNVRFTDGCPARVSIHVPTDWTGNASASSFNARPSDSGLDDARLSVYCSEAYSGSASESVASMQSYQFTDSATTISAERTGQAGPGYFWTYEAELGPEEAFYIDEPTSAVGSVVGYPIAGKVYQIQFNYYFASDDADARALATASIANLAVEGSEIGAPQWSSSPGSSTPGDG</sequence>
<evidence type="ECO:0000256" key="1">
    <source>
        <dbReference type="SAM" id="Phobius"/>
    </source>
</evidence>
<gene>
    <name evidence="2" type="ORF">FM105_06130</name>
</gene>
<accession>A0A1X6XBU8</accession>
<dbReference type="EMBL" id="FWFF01000009">
    <property type="protein sequence ID" value="SLM96665.1"/>
    <property type="molecule type" value="Genomic_DNA"/>
</dbReference>
<keyword evidence="1" id="KW-0472">Membrane</keyword>
<keyword evidence="1" id="KW-1133">Transmembrane helix</keyword>
<dbReference type="RefSeq" id="WP_087006308.1">
    <property type="nucleotide sequence ID" value="NZ_FWFF01000009.1"/>
</dbReference>
<keyword evidence="3" id="KW-1185">Reference proteome</keyword>
<protein>
    <submittedName>
        <fullName evidence="2">Uncharacterized protein</fullName>
    </submittedName>
</protein>
<dbReference type="AlphaFoldDB" id="A0A1X6XBU8"/>
<feature type="transmembrane region" description="Helical" evidence="1">
    <location>
        <begin position="12"/>
        <end position="33"/>
    </location>
</feature>
<evidence type="ECO:0000313" key="3">
    <source>
        <dbReference type="Proteomes" id="UP000196581"/>
    </source>
</evidence>
<name>A0A1X6XBU8_9MICO</name>